<organism evidence="2 3">
    <name type="scientific">Gemella bergeri ATCC 700627</name>
    <dbReference type="NCBI Taxonomy" id="1321820"/>
    <lineage>
        <taxon>Bacteria</taxon>
        <taxon>Bacillati</taxon>
        <taxon>Bacillota</taxon>
        <taxon>Bacilli</taxon>
        <taxon>Bacillales</taxon>
        <taxon>Gemellaceae</taxon>
        <taxon>Gemella</taxon>
    </lineage>
</organism>
<feature type="domain" description="Flavodoxin-like" evidence="1">
    <location>
        <begin position="3"/>
        <end position="140"/>
    </location>
</feature>
<dbReference type="GO" id="GO:0006783">
    <property type="term" value="P:heme biosynthetic process"/>
    <property type="evidence" value="ECO:0007669"/>
    <property type="project" value="TreeGrafter"/>
</dbReference>
<gene>
    <name evidence="2" type="ORF">HMPREF1983_01304</name>
</gene>
<keyword evidence="3" id="KW-1185">Reference proteome</keyword>
<dbReference type="AlphaFoldDB" id="U2QJZ1"/>
<dbReference type="PATRIC" id="fig|1321820.3.peg.1264"/>
<proteinExistence type="predicted"/>
<dbReference type="PROSITE" id="PS50902">
    <property type="entry name" value="FLAVODOXIN_LIKE"/>
    <property type="match status" value="1"/>
</dbReference>
<dbReference type="InterPro" id="IPR052200">
    <property type="entry name" value="Protoporphyrinogen_IX_DH"/>
</dbReference>
<reference evidence="2 3" key="1">
    <citation type="submission" date="2013-08" db="EMBL/GenBank/DDBJ databases">
        <authorList>
            <person name="Weinstock G."/>
            <person name="Sodergren E."/>
            <person name="Wylie T."/>
            <person name="Fulton L."/>
            <person name="Fulton R."/>
            <person name="Fronick C."/>
            <person name="O'Laughlin M."/>
            <person name="Godfrey J."/>
            <person name="Miner T."/>
            <person name="Herter B."/>
            <person name="Appelbaum E."/>
            <person name="Cordes M."/>
            <person name="Lek S."/>
            <person name="Wollam A."/>
            <person name="Pepin K.H."/>
            <person name="Palsikar V.B."/>
            <person name="Mitreva M."/>
            <person name="Wilson R.K."/>
        </authorList>
    </citation>
    <scope>NUCLEOTIDE SEQUENCE [LARGE SCALE GENOMIC DNA]</scope>
    <source>
        <strain evidence="2 3">ATCC 700627</strain>
    </source>
</reference>
<evidence type="ECO:0000259" key="1">
    <source>
        <dbReference type="PROSITE" id="PS50902"/>
    </source>
</evidence>
<dbReference type="GO" id="GO:0010181">
    <property type="term" value="F:FMN binding"/>
    <property type="evidence" value="ECO:0007669"/>
    <property type="project" value="InterPro"/>
</dbReference>
<dbReference type="Proteomes" id="UP000016637">
    <property type="component" value="Unassembled WGS sequence"/>
</dbReference>
<evidence type="ECO:0000313" key="2">
    <source>
        <dbReference type="EMBL" id="ERK56811.1"/>
    </source>
</evidence>
<name>U2QJZ1_9BACL</name>
<accession>U2QJZ1</accession>
<dbReference type="Pfam" id="PF12641">
    <property type="entry name" value="Flavodoxin_3"/>
    <property type="match status" value="1"/>
</dbReference>
<dbReference type="eggNOG" id="COG0716">
    <property type="taxonomic scope" value="Bacteria"/>
</dbReference>
<dbReference type="GO" id="GO:0070819">
    <property type="term" value="F:menaquinone-dependent protoporphyrinogen oxidase activity"/>
    <property type="evidence" value="ECO:0007669"/>
    <property type="project" value="TreeGrafter"/>
</dbReference>
<dbReference type="GO" id="GO:0016651">
    <property type="term" value="F:oxidoreductase activity, acting on NAD(P)H"/>
    <property type="evidence" value="ECO:0007669"/>
    <property type="project" value="UniProtKB-ARBA"/>
</dbReference>
<dbReference type="HOGENOM" id="CLU_098259_1_0_9"/>
<protein>
    <recommendedName>
        <fullName evidence="1">Flavodoxin-like domain-containing protein</fullName>
    </recommendedName>
</protein>
<evidence type="ECO:0000313" key="3">
    <source>
        <dbReference type="Proteomes" id="UP000016637"/>
    </source>
</evidence>
<dbReference type="PANTHER" id="PTHR38030:SF2">
    <property type="entry name" value="PROTOPORPHYRINOGEN IX DEHYDROGENASE [QUINONE]"/>
    <property type="match status" value="1"/>
</dbReference>
<dbReference type="Gene3D" id="3.40.50.360">
    <property type="match status" value="1"/>
</dbReference>
<comment type="caution">
    <text evidence="2">The sequence shown here is derived from an EMBL/GenBank/DDBJ whole genome shotgun (WGS) entry which is preliminary data.</text>
</comment>
<dbReference type="InterPro" id="IPR008254">
    <property type="entry name" value="Flavodoxin/NO_synth"/>
</dbReference>
<dbReference type="EMBL" id="AWVP01000080">
    <property type="protein sequence ID" value="ERK56811.1"/>
    <property type="molecule type" value="Genomic_DNA"/>
</dbReference>
<dbReference type="PANTHER" id="PTHR38030">
    <property type="entry name" value="PROTOPORPHYRINOGEN IX DEHYDROGENASE [MENAQUINONE]"/>
    <property type="match status" value="1"/>
</dbReference>
<dbReference type="RefSeq" id="WP_021752521.1">
    <property type="nucleotide sequence ID" value="NZ_KI271808.1"/>
</dbReference>
<dbReference type="SUPFAM" id="SSF52218">
    <property type="entry name" value="Flavoproteins"/>
    <property type="match status" value="1"/>
</dbReference>
<dbReference type="InterPro" id="IPR029039">
    <property type="entry name" value="Flavoprotein-like_sf"/>
</dbReference>
<sequence>MKILLAYSSKTKNTKKVAEAIYEDIKNLGDVDLIDIKKHKKKISKEYDFYILGAWTDKTNANKNMQHFIDTQEIHNKDVAIFLTCGVPREHYHADDSINNYIEFMKERNNRIHKTFICQGKIDPKVMIVFRILTWKDPNFIHKVTPDLVEMVNESKTHPDAQDLKDAQDCFSALLKDMALEKSPLNV</sequence>